<keyword evidence="4" id="KW-0786">Thiamine pyrophosphate</keyword>
<dbReference type="FunFam" id="3.40.50.970:FF:000129">
    <property type="entry name" value="Transketolase"/>
    <property type="match status" value="1"/>
</dbReference>
<sequence>MAEKIATRKAYGEALVELGNERDDIVVLDADLSKSTKTASFQKEFPSRFFNVGISEADLITTAAGFSTTGKIPFASTFAIFATGRAYDQVRNSVCYPNQNVKIAATHSGLTVGEDGASHQMLEDISLMRSLPNMNVVVPADATSAKELTKEVAEIDGPCYLRLGRPGVPLIYTEDEEFPIGEGKLLKEGTDVTIVACGHMVERAIFAAEKLADEDISAEVIDMYSIKPIDEELLIESAKKTGGVVTAEEHNKFGGLGEAVSGVLAENNPVPVRRVAVNDTFGESGKGDELMDKYGLSVDDIVEKAKDIMK</sequence>
<evidence type="ECO:0000256" key="4">
    <source>
        <dbReference type="ARBA" id="ARBA00023052"/>
    </source>
</evidence>
<comment type="similarity">
    <text evidence="2">Belongs to the transketolase family.</text>
</comment>
<protein>
    <submittedName>
        <fullName evidence="6">Transketolase</fullName>
    </submittedName>
</protein>
<name>A0A226BZW6_9FIRM</name>
<dbReference type="Proteomes" id="UP000214588">
    <property type="component" value="Unassembled WGS sequence"/>
</dbReference>
<accession>A0A226BZW6</accession>
<dbReference type="EMBL" id="NIQC01000013">
    <property type="protein sequence ID" value="OWZ83729.1"/>
    <property type="molecule type" value="Genomic_DNA"/>
</dbReference>
<dbReference type="Gene3D" id="3.40.50.920">
    <property type="match status" value="1"/>
</dbReference>
<dbReference type="AlphaFoldDB" id="A0A226BZW6"/>
<dbReference type="PANTHER" id="PTHR43825:SF1">
    <property type="entry name" value="TRANSKETOLASE-LIKE PYRIMIDINE-BINDING DOMAIN-CONTAINING PROTEIN"/>
    <property type="match status" value="1"/>
</dbReference>
<evidence type="ECO:0000256" key="2">
    <source>
        <dbReference type="ARBA" id="ARBA00007131"/>
    </source>
</evidence>
<dbReference type="InterPro" id="IPR051157">
    <property type="entry name" value="PDH/Transketolase"/>
</dbReference>
<dbReference type="RefSeq" id="WP_089023622.1">
    <property type="nucleotide sequence ID" value="NZ_NIQC01000013.1"/>
</dbReference>
<dbReference type="SMART" id="SM00861">
    <property type="entry name" value="Transket_pyr"/>
    <property type="match status" value="1"/>
</dbReference>
<evidence type="ECO:0000259" key="5">
    <source>
        <dbReference type="SMART" id="SM00861"/>
    </source>
</evidence>
<dbReference type="PROSITE" id="PS00802">
    <property type="entry name" value="TRANSKETOLASE_2"/>
    <property type="match status" value="1"/>
</dbReference>
<keyword evidence="7" id="KW-1185">Reference proteome</keyword>
<reference evidence="6 7" key="1">
    <citation type="submission" date="2017-06" db="EMBL/GenBank/DDBJ databases">
        <title>Draft Genome Sequence of Natranaerobius trueperi halophilic, alkalithermophilic bacteria from soda lakes.</title>
        <authorList>
            <person name="Zhao B."/>
        </authorList>
    </citation>
    <scope>NUCLEOTIDE SEQUENCE [LARGE SCALE GENOMIC DNA]</scope>
    <source>
        <strain evidence="6 7">DSM 18760</strain>
    </source>
</reference>
<feature type="domain" description="Transketolase-like pyrimidine-binding" evidence="5">
    <location>
        <begin position="5"/>
        <end position="170"/>
    </location>
</feature>
<dbReference type="CDD" id="cd07033">
    <property type="entry name" value="TPP_PYR_DXS_TK_like"/>
    <property type="match status" value="1"/>
</dbReference>
<evidence type="ECO:0000313" key="7">
    <source>
        <dbReference type="Proteomes" id="UP000214588"/>
    </source>
</evidence>
<evidence type="ECO:0000256" key="3">
    <source>
        <dbReference type="ARBA" id="ARBA00022679"/>
    </source>
</evidence>
<dbReference type="InterPro" id="IPR009014">
    <property type="entry name" value="Transketo_C/PFOR_II"/>
</dbReference>
<dbReference type="PANTHER" id="PTHR43825">
    <property type="entry name" value="PYRUVATE DEHYDROGENASE E1 COMPONENT"/>
    <property type="match status" value="1"/>
</dbReference>
<comment type="caution">
    <text evidence="6">The sequence shown here is derived from an EMBL/GenBank/DDBJ whole genome shotgun (WGS) entry which is preliminary data.</text>
</comment>
<dbReference type="Pfam" id="PF02779">
    <property type="entry name" value="Transket_pyr"/>
    <property type="match status" value="1"/>
</dbReference>
<dbReference type="InterPro" id="IPR033248">
    <property type="entry name" value="Transketolase_C"/>
</dbReference>
<dbReference type="OrthoDB" id="8732661at2"/>
<dbReference type="Pfam" id="PF02780">
    <property type="entry name" value="Transketolase_C"/>
    <property type="match status" value="1"/>
</dbReference>
<proteinExistence type="inferred from homology"/>
<dbReference type="SUPFAM" id="SSF52518">
    <property type="entry name" value="Thiamin diphosphate-binding fold (THDP-binding)"/>
    <property type="match status" value="1"/>
</dbReference>
<dbReference type="Gene3D" id="3.40.50.970">
    <property type="match status" value="1"/>
</dbReference>
<dbReference type="InterPro" id="IPR020826">
    <property type="entry name" value="Transketolase_BS"/>
</dbReference>
<evidence type="ECO:0000256" key="1">
    <source>
        <dbReference type="ARBA" id="ARBA00001964"/>
    </source>
</evidence>
<gene>
    <name evidence="6" type="ORF">CDO51_07190</name>
</gene>
<organism evidence="6 7">
    <name type="scientific">Natranaerobius trueperi</name>
    <dbReference type="NCBI Taxonomy" id="759412"/>
    <lineage>
        <taxon>Bacteria</taxon>
        <taxon>Bacillati</taxon>
        <taxon>Bacillota</taxon>
        <taxon>Clostridia</taxon>
        <taxon>Natranaerobiales</taxon>
        <taxon>Natranaerobiaceae</taxon>
        <taxon>Natranaerobius</taxon>
    </lineage>
</organism>
<keyword evidence="3" id="KW-0808">Transferase</keyword>
<dbReference type="InterPro" id="IPR029061">
    <property type="entry name" value="THDP-binding"/>
</dbReference>
<dbReference type="SUPFAM" id="SSF52922">
    <property type="entry name" value="TK C-terminal domain-like"/>
    <property type="match status" value="1"/>
</dbReference>
<evidence type="ECO:0000313" key="6">
    <source>
        <dbReference type="EMBL" id="OWZ83729.1"/>
    </source>
</evidence>
<dbReference type="InterPro" id="IPR005475">
    <property type="entry name" value="Transketolase-like_Pyr-bd"/>
</dbReference>
<comment type="cofactor">
    <cofactor evidence="1">
        <name>thiamine diphosphate</name>
        <dbReference type="ChEBI" id="CHEBI:58937"/>
    </cofactor>
</comment>
<dbReference type="GO" id="GO:0016740">
    <property type="term" value="F:transferase activity"/>
    <property type="evidence" value="ECO:0007669"/>
    <property type="project" value="UniProtKB-KW"/>
</dbReference>